<dbReference type="EMBL" id="AP023359">
    <property type="protein sequence ID" value="BCJ64153.1"/>
    <property type="molecule type" value="Genomic_DNA"/>
</dbReference>
<evidence type="ECO:0000313" key="2">
    <source>
        <dbReference type="Proteomes" id="UP000680866"/>
    </source>
</evidence>
<dbReference type="AlphaFoldDB" id="A0A810MX21"/>
<sequence length="65" mass="7556">MTWEAILAKWPLLEADMHEVYGVDLEDRGLLRSRSWRWWKVRVQGLLAADTRLHRALSPRPSSGA</sequence>
<protein>
    <submittedName>
        <fullName evidence="1">Uncharacterized protein</fullName>
    </submittedName>
</protein>
<keyword evidence="2" id="KW-1185">Reference proteome</keyword>
<evidence type="ECO:0000313" key="1">
    <source>
        <dbReference type="EMBL" id="BCJ64153.1"/>
    </source>
</evidence>
<dbReference type="KEGG" id="pry:Prubr_11740"/>
<name>A0A810MX21_9ACTN</name>
<dbReference type="RefSeq" id="WP_212822315.1">
    <property type="nucleotide sequence ID" value="NZ_AP023359.1"/>
</dbReference>
<accession>A0A810MX21</accession>
<dbReference type="Proteomes" id="UP000680866">
    <property type="component" value="Chromosome"/>
</dbReference>
<reference evidence="1" key="1">
    <citation type="submission" date="2020-08" db="EMBL/GenBank/DDBJ databases">
        <title>Whole genome shotgun sequence of Polymorphospora rubra NBRC 101157.</title>
        <authorList>
            <person name="Komaki H."/>
            <person name="Tamura T."/>
        </authorList>
    </citation>
    <scope>NUCLEOTIDE SEQUENCE</scope>
    <source>
        <strain evidence="1">NBRC 101157</strain>
    </source>
</reference>
<organism evidence="1 2">
    <name type="scientific">Polymorphospora rubra</name>
    <dbReference type="NCBI Taxonomy" id="338584"/>
    <lineage>
        <taxon>Bacteria</taxon>
        <taxon>Bacillati</taxon>
        <taxon>Actinomycetota</taxon>
        <taxon>Actinomycetes</taxon>
        <taxon>Micromonosporales</taxon>
        <taxon>Micromonosporaceae</taxon>
        <taxon>Polymorphospora</taxon>
    </lineage>
</organism>
<gene>
    <name evidence="1" type="ORF">Prubr_11740</name>
</gene>
<proteinExistence type="predicted"/>